<keyword evidence="3" id="KW-0732">Signal</keyword>
<evidence type="ECO:0000313" key="4">
    <source>
        <dbReference type="EMBL" id="KRN06433.1"/>
    </source>
</evidence>
<gene>
    <name evidence="4" type="ORF">FD15_GL001054</name>
</gene>
<dbReference type="STRING" id="1423806.FD15_GL001054"/>
<dbReference type="RefSeq" id="WP_034989904.1">
    <property type="nucleotide sequence ID" value="NZ_AYZF01000011.1"/>
</dbReference>
<evidence type="ECO:0000256" key="2">
    <source>
        <dbReference type="SAM" id="MobiDB-lite"/>
    </source>
</evidence>
<dbReference type="PATRIC" id="fig|1423806.3.peg.1071"/>
<feature type="chain" id="PRO_5038662465" description="YtxH domain-containing protein" evidence="3">
    <location>
        <begin position="21"/>
        <end position="155"/>
    </location>
</feature>
<keyword evidence="5" id="KW-1185">Reference proteome</keyword>
<evidence type="ECO:0000256" key="3">
    <source>
        <dbReference type="SAM" id="SignalP"/>
    </source>
</evidence>
<feature type="coiled-coil region" evidence="1">
    <location>
        <begin position="56"/>
        <end position="107"/>
    </location>
</feature>
<evidence type="ECO:0008006" key="6">
    <source>
        <dbReference type="Google" id="ProtNLM"/>
    </source>
</evidence>
<feature type="signal peptide" evidence="3">
    <location>
        <begin position="1"/>
        <end position="20"/>
    </location>
</feature>
<proteinExistence type="predicted"/>
<organism evidence="4 5">
    <name type="scientific">Liquorilactobacillus sucicola DSM 21376 = JCM 15457</name>
    <dbReference type="NCBI Taxonomy" id="1423806"/>
    <lineage>
        <taxon>Bacteria</taxon>
        <taxon>Bacillati</taxon>
        <taxon>Bacillota</taxon>
        <taxon>Bacilli</taxon>
        <taxon>Lactobacillales</taxon>
        <taxon>Lactobacillaceae</taxon>
        <taxon>Liquorilactobacillus</taxon>
    </lineage>
</organism>
<dbReference type="eggNOG" id="ENOG50309VE">
    <property type="taxonomic scope" value="Bacteria"/>
</dbReference>
<dbReference type="EMBL" id="AYZF01000011">
    <property type="protein sequence ID" value="KRN06433.1"/>
    <property type="molecule type" value="Genomic_DNA"/>
</dbReference>
<reference evidence="4 5" key="1">
    <citation type="journal article" date="2015" name="Genome Announc.">
        <title>Expanding the biotechnology potential of lactobacilli through comparative genomics of 213 strains and associated genera.</title>
        <authorList>
            <person name="Sun Z."/>
            <person name="Harris H.M."/>
            <person name="McCann A."/>
            <person name="Guo C."/>
            <person name="Argimon S."/>
            <person name="Zhang W."/>
            <person name="Yang X."/>
            <person name="Jeffery I.B."/>
            <person name="Cooney J.C."/>
            <person name="Kagawa T.F."/>
            <person name="Liu W."/>
            <person name="Song Y."/>
            <person name="Salvetti E."/>
            <person name="Wrobel A."/>
            <person name="Rasinkangas P."/>
            <person name="Parkhill J."/>
            <person name="Rea M.C."/>
            <person name="O'Sullivan O."/>
            <person name="Ritari J."/>
            <person name="Douillard F.P."/>
            <person name="Paul Ross R."/>
            <person name="Yang R."/>
            <person name="Briner A.E."/>
            <person name="Felis G.E."/>
            <person name="de Vos W.M."/>
            <person name="Barrangou R."/>
            <person name="Klaenhammer T.R."/>
            <person name="Caufield P.W."/>
            <person name="Cui Y."/>
            <person name="Zhang H."/>
            <person name="O'Toole P.W."/>
        </authorList>
    </citation>
    <scope>NUCLEOTIDE SEQUENCE [LARGE SCALE GENOMIC DNA]</scope>
    <source>
        <strain evidence="4 5">DSM 21376</strain>
    </source>
</reference>
<feature type="region of interest" description="Disordered" evidence="2">
    <location>
        <begin position="133"/>
        <end position="155"/>
    </location>
</feature>
<evidence type="ECO:0000313" key="5">
    <source>
        <dbReference type="Proteomes" id="UP000050961"/>
    </source>
</evidence>
<dbReference type="AlphaFoldDB" id="A0A023D0S4"/>
<dbReference type="Proteomes" id="UP000050961">
    <property type="component" value="Unassembled WGS sequence"/>
</dbReference>
<accession>A0A023D0S4</accession>
<keyword evidence="1" id="KW-0175">Coiled coil</keyword>
<dbReference type="OrthoDB" id="2295849at2"/>
<evidence type="ECO:0000256" key="1">
    <source>
        <dbReference type="SAM" id="Coils"/>
    </source>
</evidence>
<comment type="caution">
    <text evidence="4">The sequence shown here is derived from an EMBL/GenBank/DDBJ whole genome shotgun (WGS) entry which is preliminary data.</text>
</comment>
<sequence length="155" mass="17781">MGKKTAIAITLATGAAAAYAATRYLLKDENKDKVLDKVNDLTEEGRENALRYYRYAKEYFKEDNEFRDDLENLKQKFSERAKNLKSNENVNKAFDSLKEATSDLKQQFEKEKVEYNDLAPETDIVIDGRSAFGQAKQAAESEDEPTEVFYPKEEN</sequence>
<protein>
    <recommendedName>
        <fullName evidence="6">YtxH domain-containing protein</fullName>
    </recommendedName>
</protein>
<name>A0A023D0S4_9LACO</name>